<dbReference type="Gene3D" id="3.40.640.10">
    <property type="entry name" value="Type I PLP-dependent aspartate aminotransferase-like (Major domain)"/>
    <property type="match status" value="1"/>
</dbReference>
<dbReference type="SUPFAM" id="SSF53383">
    <property type="entry name" value="PLP-dependent transferases"/>
    <property type="match status" value="1"/>
</dbReference>
<dbReference type="InterPro" id="IPR004839">
    <property type="entry name" value="Aminotransferase_I/II_large"/>
</dbReference>
<reference evidence="11 12" key="1">
    <citation type="submission" date="2020-04" db="EMBL/GenBank/DDBJ databases">
        <authorList>
            <person name="Hitch T.C.A."/>
            <person name="Wylensek D."/>
            <person name="Clavel T."/>
        </authorList>
    </citation>
    <scope>NUCLEOTIDE SEQUENCE [LARGE SCALE GENOMIC DNA]</scope>
    <source>
        <strain evidence="11 12">Oil-RF-744-FAT-WT-6-1</strain>
    </source>
</reference>
<dbReference type="EMBL" id="JABAFG010000004">
    <property type="protein sequence ID" value="NME27639.1"/>
    <property type="molecule type" value="Genomic_DNA"/>
</dbReference>
<evidence type="ECO:0000256" key="4">
    <source>
        <dbReference type="ARBA" id="ARBA00022576"/>
    </source>
</evidence>
<dbReference type="InterPro" id="IPR015424">
    <property type="entry name" value="PyrdxlP-dep_Trfase"/>
</dbReference>
<evidence type="ECO:0000256" key="6">
    <source>
        <dbReference type="ARBA" id="ARBA00022679"/>
    </source>
</evidence>
<evidence type="ECO:0000313" key="12">
    <source>
        <dbReference type="Proteomes" id="UP000591071"/>
    </source>
</evidence>
<evidence type="ECO:0000256" key="1">
    <source>
        <dbReference type="ARBA" id="ARBA00001933"/>
    </source>
</evidence>
<feature type="modified residue" description="N6-(pyridoxal phosphate)lysine" evidence="9">
    <location>
        <position position="216"/>
    </location>
</feature>
<keyword evidence="4 9" id="KW-0032">Aminotransferase</keyword>
<keyword evidence="7 9" id="KW-0663">Pyridoxal phosphate</keyword>
<dbReference type="InterPro" id="IPR005861">
    <property type="entry name" value="HisP_aminotrans"/>
</dbReference>
<evidence type="ECO:0000313" key="11">
    <source>
        <dbReference type="EMBL" id="NME27639.1"/>
    </source>
</evidence>
<dbReference type="CDD" id="cd00609">
    <property type="entry name" value="AAT_like"/>
    <property type="match status" value="1"/>
</dbReference>
<dbReference type="GO" id="GO:0000105">
    <property type="term" value="P:L-histidine biosynthetic process"/>
    <property type="evidence" value="ECO:0007669"/>
    <property type="project" value="UniProtKB-UniRule"/>
</dbReference>
<comment type="catalytic activity">
    <reaction evidence="9">
        <text>L-histidinol phosphate + 2-oxoglutarate = 3-(imidazol-4-yl)-2-oxopropyl phosphate + L-glutamate</text>
        <dbReference type="Rhea" id="RHEA:23744"/>
        <dbReference type="ChEBI" id="CHEBI:16810"/>
        <dbReference type="ChEBI" id="CHEBI:29985"/>
        <dbReference type="ChEBI" id="CHEBI:57766"/>
        <dbReference type="ChEBI" id="CHEBI:57980"/>
        <dbReference type="EC" id="2.6.1.9"/>
    </reaction>
</comment>
<dbReference type="HAMAP" id="MF_01023">
    <property type="entry name" value="HisC_aminotrans_2"/>
    <property type="match status" value="1"/>
</dbReference>
<dbReference type="InterPro" id="IPR015422">
    <property type="entry name" value="PyrdxlP-dep_Trfase_small"/>
</dbReference>
<organism evidence="11 12">
    <name type="scientific">Megasphaera hexanoica</name>
    <dbReference type="NCBI Taxonomy" id="1675036"/>
    <lineage>
        <taxon>Bacteria</taxon>
        <taxon>Bacillati</taxon>
        <taxon>Bacillota</taxon>
        <taxon>Negativicutes</taxon>
        <taxon>Veillonellales</taxon>
        <taxon>Veillonellaceae</taxon>
        <taxon>Megasphaera</taxon>
    </lineage>
</organism>
<feature type="domain" description="Aminotransferase class I/classII large" evidence="10">
    <location>
        <begin position="31"/>
        <end position="347"/>
    </location>
</feature>
<dbReference type="InterPro" id="IPR001917">
    <property type="entry name" value="Aminotrans_II_pyridoxalP_BS"/>
</dbReference>
<evidence type="ECO:0000256" key="5">
    <source>
        <dbReference type="ARBA" id="ARBA00022605"/>
    </source>
</evidence>
<keyword evidence="6 9" id="KW-0808">Transferase</keyword>
<comment type="caution">
    <text evidence="11">The sequence shown here is derived from an EMBL/GenBank/DDBJ whole genome shotgun (WGS) entry which is preliminary data.</text>
</comment>
<dbReference type="GO" id="GO:0030170">
    <property type="term" value="F:pyridoxal phosphate binding"/>
    <property type="evidence" value="ECO:0007669"/>
    <property type="project" value="InterPro"/>
</dbReference>
<keyword evidence="8 9" id="KW-0368">Histidine biosynthesis</keyword>
<dbReference type="RefSeq" id="WP_170087246.1">
    <property type="nucleotide sequence ID" value="NZ_JABAFG010000004.1"/>
</dbReference>
<comment type="cofactor">
    <cofactor evidence="1 9">
        <name>pyridoxal 5'-phosphate</name>
        <dbReference type="ChEBI" id="CHEBI:597326"/>
    </cofactor>
</comment>
<comment type="pathway">
    <text evidence="9">Amino-acid biosynthesis; L-histidine biosynthesis; L-histidine from 5-phospho-alpha-D-ribose 1-diphosphate: step 7/9.</text>
</comment>
<dbReference type="NCBIfam" id="TIGR01141">
    <property type="entry name" value="hisC"/>
    <property type="match status" value="1"/>
</dbReference>
<name>A0A848BXG8_9FIRM</name>
<dbReference type="PANTHER" id="PTHR42885:SF2">
    <property type="entry name" value="HISTIDINOL-PHOSPHATE AMINOTRANSFERASE"/>
    <property type="match status" value="1"/>
</dbReference>
<dbReference type="Pfam" id="PF00155">
    <property type="entry name" value="Aminotran_1_2"/>
    <property type="match status" value="1"/>
</dbReference>
<sequence>MKTEWLRQTIRDFEPYKVPEIQEHTIINANESPYNILDFPSVRADFLKGLDEIKSYRYPDPYAEDLRKALAGYVHCRPGQILATNGGDETISLILNTFINPGDTVLVHTPTFDIYGIDATVLGARVVHVPDDDGYCRNAEKLQQAIADMQPKVTFVCNPNNPTGSICPVAVIEKLLQTADNIVVVDEAYLEFSGQDSVIPLMDRYDNLIVIRTLSKAFGLAGFRLGYGVAREDVIDALSLTKLSYHLNSVTQLMGCVAMKHRDEILGHNVPPTIGNRDYLERELSGFDGVTVYPSATNFILVRVPDGPALIAAMKKADICVRFYSAKDLQNCIRLTVTTRDVADRILAVFRSLYKEVAGRA</sequence>
<gene>
    <name evidence="9 11" type="primary">hisC</name>
    <name evidence="11" type="ORF">HF872_03210</name>
</gene>
<dbReference type="AlphaFoldDB" id="A0A848BXG8"/>
<dbReference type="GO" id="GO:0004400">
    <property type="term" value="F:histidinol-phosphate transaminase activity"/>
    <property type="evidence" value="ECO:0007669"/>
    <property type="project" value="UniProtKB-UniRule"/>
</dbReference>
<proteinExistence type="inferred from homology"/>
<evidence type="ECO:0000259" key="10">
    <source>
        <dbReference type="Pfam" id="PF00155"/>
    </source>
</evidence>
<dbReference type="UniPathway" id="UPA00031">
    <property type="reaction ID" value="UER00012"/>
</dbReference>
<dbReference type="Proteomes" id="UP000591071">
    <property type="component" value="Unassembled WGS sequence"/>
</dbReference>
<evidence type="ECO:0000256" key="8">
    <source>
        <dbReference type="ARBA" id="ARBA00023102"/>
    </source>
</evidence>
<evidence type="ECO:0000256" key="2">
    <source>
        <dbReference type="ARBA" id="ARBA00007970"/>
    </source>
</evidence>
<accession>A0A848BXG8</accession>
<keyword evidence="5 9" id="KW-0028">Amino-acid biosynthesis</keyword>
<dbReference type="Gene3D" id="3.90.1150.10">
    <property type="entry name" value="Aspartate Aminotransferase, domain 1"/>
    <property type="match status" value="1"/>
</dbReference>
<evidence type="ECO:0000256" key="7">
    <source>
        <dbReference type="ARBA" id="ARBA00022898"/>
    </source>
</evidence>
<dbReference type="PROSITE" id="PS00599">
    <property type="entry name" value="AA_TRANSFER_CLASS_2"/>
    <property type="match status" value="1"/>
</dbReference>
<comment type="similarity">
    <text evidence="2 9">Belongs to the class-II pyridoxal-phosphate-dependent aminotransferase family. Histidinol-phosphate aminotransferase subfamily.</text>
</comment>
<protein>
    <recommendedName>
        <fullName evidence="9">Histidinol-phosphate aminotransferase</fullName>
        <ecNumber evidence="9">2.6.1.9</ecNumber>
    </recommendedName>
    <alternativeName>
        <fullName evidence="9">Imidazole acetol-phosphate transaminase</fullName>
    </alternativeName>
</protein>
<dbReference type="PANTHER" id="PTHR42885">
    <property type="entry name" value="HISTIDINOL-PHOSPHATE AMINOTRANSFERASE-RELATED"/>
    <property type="match status" value="1"/>
</dbReference>
<dbReference type="InterPro" id="IPR015421">
    <property type="entry name" value="PyrdxlP-dep_Trfase_major"/>
</dbReference>
<evidence type="ECO:0000256" key="9">
    <source>
        <dbReference type="HAMAP-Rule" id="MF_01023"/>
    </source>
</evidence>
<comment type="subunit">
    <text evidence="3 9">Homodimer.</text>
</comment>
<dbReference type="EC" id="2.6.1.9" evidence="9"/>
<evidence type="ECO:0000256" key="3">
    <source>
        <dbReference type="ARBA" id="ARBA00011738"/>
    </source>
</evidence>